<name>A0A495CY62_9PROT</name>
<accession>A0A495CY62</accession>
<comment type="caution">
    <text evidence="6">The sequence shown here is derived from an EMBL/GenBank/DDBJ whole genome shotgun (WGS) entry which is preliminary data.</text>
</comment>
<reference evidence="6 7" key="1">
    <citation type="submission" date="2018-10" db="EMBL/GenBank/DDBJ databases">
        <title>Genomic Encyclopedia of Type Strains, Phase IV (KMG-IV): sequencing the most valuable type-strain genomes for metagenomic binning, comparative biology and taxonomic classification.</title>
        <authorList>
            <person name="Goeker M."/>
        </authorList>
    </citation>
    <scope>NUCLEOTIDE SEQUENCE [LARGE SCALE GENOMIC DNA]</scope>
    <source>
        <strain evidence="6 7">DSM 4734</strain>
    </source>
</reference>
<evidence type="ECO:0000259" key="5">
    <source>
        <dbReference type="PROSITE" id="PS51503"/>
    </source>
</evidence>
<feature type="domain" description="HIG1" evidence="5">
    <location>
        <begin position="1"/>
        <end position="68"/>
    </location>
</feature>
<keyword evidence="1 4" id="KW-0812">Transmembrane</keyword>
<evidence type="ECO:0000256" key="1">
    <source>
        <dbReference type="ARBA" id="ARBA00022692"/>
    </source>
</evidence>
<dbReference type="Pfam" id="PF04588">
    <property type="entry name" value="HIG_1_N"/>
    <property type="match status" value="1"/>
</dbReference>
<sequence>MDTFLTGLLYIAMLAVLVTLGFGVFNMYRSDDKARSRSNKLMRLRVVLQFAAVLIIIAIFLVKENLGG</sequence>
<dbReference type="OrthoDB" id="7284889at2"/>
<keyword evidence="2 4" id="KW-1133">Transmembrane helix</keyword>
<dbReference type="Gene3D" id="6.10.140.1320">
    <property type="match status" value="1"/>
</dbReference>
<feature type="transmembrane region" description="Helical" evidence="4">
    <location>
        <begin position="6"/>
        <end position="25"/>
    </location>
</feature>
<dbReference type="AlphaFoldDB" id="A0A495CY62"/>
<dbReference type="EMBL" id="RBIM01000008">
    <property type="protein sequence ID" value="RKQ94246.1"/>
    <property type="molecule type" value="Genomic_DNA"/>
</dbReference>
<evidence type="ECO:0000256" key="2">
    <source>
        <dbReference type="ARBA" id="ARBA00022989"/>
    </source>
</evidence>
<organism evidence="6 7">
    <name type="scientific">Maricaulis maris</name>
    <dbReference type="NCBI Taxonomy" id="74318"/>
    <lineage>
        <taxon>Bacteria</taxon>
        <taxon>Pseudomonadati</taxon>
        <taxon>Pseudomonadota</taxon>
        <taxon>Alphaproteobacteria</taxon>
        <taxon>Maricaulales</taxon>
        <taxon>Maricaulaceae</taxon>
        <taxon>Maricaulis</taxon>
    </lineage>
</organism>
<dbReference type="RefSeq" id="WP_121212454.1">
    <property type="nucleotide sequence ID" value="NZ_RBIM01000008.1"/>
</dbReference>
<proteinExistence type="predicted"/>
<evidence type="ECO:0000313" key="7">
    <source>
        <dbReference type="Proteomes" id="UP000273675"/>
    </source>
</evidence>
<dbReference type="PROSITE" id="PS51503">
    <property type="entry name" value="HIG1"/>
    <property type="match status" value="1"/>
</dbReference>
<evidence type="ECO:0000313" key="6">
    <source>
        <dbReference type="EMBL" id="RKQ94246.1"/>
    </source>
</evidence>
<keyword evidence="3 4" id="KW-0472">Membrane</keyword>
<evidence type="ECO:0000256" key="3">
    <source>
        <dbReference type="ARBA" id="ARBA00023136"/>
    </source>
</evidence>
<protein>
    <submittedName>
        <fullName evidence="6">Hypoxia induced protein</fullName>
    </submittedName>
</protein>
<evidence type="ECO:0000256" key="4">
    <source>
        <dbReference type="SAM" id="Phobius"/>
    </source>
</evidence>
<gene>
    <name evidence="6" type="ORF">C7435_3220</name>
</gene>
<dbReference type="Proteomes" id="UP000273675">
    <property type="component" value="Unassembled WGS sequence"/>
</dbReference>
<dbReference type="NCBIfam" id="NF033233">
    <property type="entry name" value="twin_helix"/>
    <property type="match status" value="1"/>
</dbReference>
<dbReference type="InterPro" id="IPR007667">
    <property type="entry name" value="Hypoxia_induced_domain"/>
</dbReference>
<feature type="transmembrane region" description="Helical" evidence="4">
    <location>
        <begin position="46"/>
        <end position="62"/>
    </location>
</feature>